<sequence>MHPRARLPTVVHHLRKRTGIAQQHVDKGHDQHQQPQRLGPHLQTADHGHPVRDQRNHHQGADQVAPGRRDVQCQLQRVGHHGRLQREEDEGEGGVDQRGDGRADVAKARAARQQVHVHPVARRVDADGQARRKDDQTGGHDGPEGIRPAVLHQQRGAHGLQDQERGRAEGGVRHPPRGPAPKALRRVAQGVVLQSFRRHPAVVVAAHLDHLLRHAGVGRGRRRRRGSGRGLGHGGASDAASVPDWHGACTAGAMPW</sequence>
<evidence type="ECO:0000256" key="1">
    <source>
        <dbReference type="SAM" id="MobiDB-lite"/>
    </source>
</evidence>
<dbReference type="AlphaFoldDB" id="A0AA35GIE3"/>
<reference evidence="2" key="1">
    <citation type="submission" date="2020-05" db="EMBL/GenBank/DDBJ databases">
        <authorList>
            <person name="Delgado-Blas J."/>
        </authorList>
    </citation>
    <scope>NUCLEOTIDE SEQUENCE</scope>
    <source>
        <strain evidence="2">BB1454</strain>
    </source>
</reference>
<dbReference type="Proteomes" id="UP000834458">
    <property type="component" value="Unassembled WGS sequence"/>
</dbReference>
<feature type="region of interest" description="Disordered" evidence="1">
    <location>
        <begin position="217"/>
        <end position="245"/>
    </location>
</feature>
<evidence type="ECO:0000313" key="2">
    <source>
        <dbReference type="EMBL" id="CAB5693748.1"/>
    </source>
</evidence>
<proteinExistence type="predicted"/>
<evidence type="ECO:0000313" key="3">
    <source>
        <dbReference type="Proteomes" id="UP000834458"/>
    </source>
</evidence>
<accession>A0AA35GIE3</accession>
<protein>
    <submittedName>
        <fullName evidence="2">Uncharacterized protein</fullName>
    </submittedName>
</protein>
<organism evidence="2 3">
    <name type="scientific">Comamonas aquatica</name>
    <dbReference type="NCBI Taxonomy" id="225991"/>
    <lineage>
        <taxon>Bacteria</taxon>
        <taxon>Pseudomonadati</taxon>
        <taxon>Pseudomonadota</taxon>
        <taxon>Betaproteobacteria</taxon>
        <taxon>Burkholderiales</taxon>
        <taxon>Comamonadaceae</taxon>
        <taxon>Comamonas</taxon>
    </lineage>
</organism>
<gene>
    <name evidence="2" type="ORF">GHA_02218</name>
</gene>
<dbReference type="EMBL" id="CAHPSC010000029">
    <property type="protein sequence ID" value="CAB5693748.1"/>
    <property type="molecule type" value="Genomic_DNA"/>
</dbReference>
<name>A0AA35GIE3_9BURK</name>
<feature type="compositionally biased region" description="Basic and acidic residues" evidence="1">
    <location>
        <begin position="95"/>
        <end position="107"/>
    </location>
</feature>
<comment type="caution">
    <text evidence="2">The sequence shown here is derived from an EMBL/GenBank/DDBJ whole genome shotgun (WGS) entry which is preliminary data.</text>
</comment>
<feature type="compositionally biased region" description="Basic and acidic residues" evidence="1">
    <location>
        <begin position="122"/>
        <end position="144"/>
    </location>
</feature>
<feature type="compositionally biased region" description="Basic and acidic residues" evidence="1">
    <location>
        <begin position="44"/>
        <end position="60"/>
    </location>
</feature>
<feature type="region of interest" description="Disordered" evidence="1">
    <location>
        <begin position="22"/>
        <end position="183"/>
    </location>
</feature>
<feature type="compositionally biased region" description="Basic and acidic residues" evidence="1">
    <location>
        <begin position="161"/>
        <end position="172"/>
    </location>
</feature>